<dbReference type="Proteomes" id="UP000410984">
    <property type="component" value="Unassembled WGS sequence"/>
</dbReference>
<dbReference type="OrthoDB" id="7771794at2"/>
<gene>
    <name evidence="2" type="primary">qorB</name>
    <name evidence="2" type="ORF">MET9862_00386</name>
</gene>
<dbReference type="Pfam" id="PF05368">
    <property type="entry name" value="NmrA"/>
    <property type="match status" value="1"/>
</dbReference>
<keyword evidence="3" id="KW-1185">Reference proteome</keyword>
<dbReference type="InterPro" id="IPR052718">
    <property type="entry name" value="NmrA-type_oxidoreductase"/>
</dbReference>
<dbReference type="PANTHER" id="PTHR47129">
    <property type="entry name" value="QUINONE OXIDOREDUCTASE 2"/>
    <property type="match status" value="1"/>
</dbReference>
<dbReference type="Gene3D" id="3.40.50.720">
    <property type="entry name" value="NAD(P)-binding Rossmann-like Domain"/>
    <property type="match status" value="1"/>
</dbReference>
<name>A0A509E6I6_9HYPH</name>
<organism evidence="2 3">
    <name type="scientific">Methylobacterium symbioticum</name>
    <dbReference type="NCBI Taxonomy" id="2584084"/>
    <lineage>
        <taxon>Bacteria</taxon>
        <taxon>Pseudomonadati</taxon>
        <taxon>Pseudomonadota</taxon>
        <taxon>Alphaproteobacteria</taxon>
        <taxon>Hyphomicrobiales</taxon>
        <taxon>Methylobacteriaceae</taxon>
        <taxon>Methylobacterium</taxon>
    </lineage>
</organism>
<dbReference type="InterPro" id="IPR036291">
    <property type="entry name" value="NAD(P)-bd_dom_sf"/>
</dbReference>
<dbReference type="GO" id="GO:0003955">
    <property type="term" value="F:NAD(P)H dehydrogenase (quinone) activity"/>
    <property type="evidence" value="ECO:0007669"/>
    <property type="project" value="UniProtKB-EC"/>
</dbReference>
<accession>A0A509E6I6</accession>
<proteinExistence type="predicted"/>
<protein>
    <submittedName>
        <fullName evidence="2">Quinone oxidoreductase 2</fullName>
        <ecNumber evidence="2">1.6.5.2</ecNumber>
    </submittedName>
</protein>
<evidence type="ECO:0000313" key="3">
    <source>
        <dbReference type="Proteomes" id="UP000410984"/>
    </source>
</evidence>
<dbReference type="InterPro" id="IPR008030">
    <property type="entry name" value="NmrA-like"/>
</dbReference>
<evidence type="ECO:0000259" key="1">
    <source>
        <dbReference type="Pfam" id="PF05368"/>
    </source>
</evidence>
<dbReference type="SUPFAM" id="SSF51735">
    <property type="entry name" value="NAD(P)-binding Rossmann-fold domains"/>
    <property type="match status" value="1"/>
</dbReference>
<dbReference type="EMBL" id="CABFPH010000003">
    <property type="protein sequence ID" value="VUD69827.1"/>
    <property type="molecule type" value="Genomic_DNA"/>
</dbReference>
<dbReference type="AlphaFoldDB" id="A0A509E6I6"/>
<sequence length="294" mass="30333">MTLSSHTRLFVTGATGQLGRLVIQALLRTVPAAQVIAGVRHAGSEGARKLAGLGIAVRTADYAKPGTLAAAFEGVERLLLISSSEVGQRVVQHRNVITAAKAAGVRLIAYTSVLRADTSPLALAEEHRTTEAMLAESGVPHVLLRNGWYTENYAASIPPALAHGVMLGSAGEGRIASAARADYAAAASTVLTADTDQGGRIYELAGDEAYTLSSFAEIVSQASGKPVAYKNLPEAEFKAALIGAGLPEAFAGLLANSDAAAEKGALFDDGRQLSKLIGRPTTSTTSVIEAALKD</sequence>
<evidence type="ECO:0000313" key="2">
    <source>
        <dbReference type="EMBL" id="VUD69827.1"/>
    </source>
</evidence>
<dbReference type="CDD" id="cd05269">
    <property type="entry name" value="TMR_SDR_a"/>
    <property type="match status" value="1"/>
</dbReference>
<reference evidence="2 3" key="1">
    <citation type="submission" date="2019-06" db="EMBL/GenBank/DDBJ databases">
        <authorList>
            <person name="Rodrigo-Torres L."/>
            <person name="Arahal R. D."/>
            <person name="Lucena T."/>
        </authorList>
    </citation>
    <scope>NUCLEOTIDE SEQUENCE [LARGE SCALE GENOMIC DNA]</scope>
    <source>
        <strain evidence="2 3">SB0023/3</strain>
    </source>
</reference>
<dbReference type="EC" id="1.6.5.2" evidence="2"/>
<feature type="domain" description="NmrA-like" evidence="1">
    <location>
        <begin position="8"/>
        <end position="263"/>
    </location>
</feature>
<dbReference type="RefSeq" id="WP_142581423.1">
    <property type="nucleotide sequence ID" value="NZ_CABFPH010000003.1"/>
</dbReference>
<keyword evidence="2" id="KW-0560">Oxidoreductase</keyword>
<dbReference type="Gene3D" id="3.90.25.10">
    <property type="entry name" value="UDP-galactose 4-epimerase, domain 1"/>
    <property type="match status" value="1"/>
</dbReference>
<dbReference type="PANTHER" id="PTHR47129:SF1">
    <property type="entry name" value="NMRA-LIKE DOMAIN-CONTAINING PROTEIN"/>
    <property type="match status" value="1"/>
</dbReference>